<reference evidence="12 13" key="1">
    <citation type="submission" date="2024-02" db="EMBL/GenBank/DDBJ databases">
        <title>De novo assembly and annotation of 12 fungi associated with fruit tree decline syndrome in Ontario, Canada.</title>
        <authorList>
            <person name="Sulman M."/>
            <person name="Ellouze W."/>
            <person name="Ilyukhin E."/>
        </authorList>
    </citation>
    <scope>NUCLEOTIDE SEQUENCE [LARGE SCALE GENOMIC DNA]</scope>
    <source>
        <strain evidence="12 13">M11/M66-122</strain>
    </source>
</reference>
<comment type="function">
    <text evidence="1">Secreted metalloproteinase that allows assimilation of proteinaceous substrates.</text>
</comment>
<evidence type="ECO:0000256" key="2">
    <source>
        <dbReference type="ARBA" id="ARBA00008721"/>
    </source>
</evidence>
<dbReference type="GO" id="GO:0046872">
    <property type="term" value="F:metal ion binding"/>
    <property type="evidence" value="ECO:0007669"/>
    <property type="project" value="UniProtKB-KW"/>
</dbReference>
<keyword evidence="5 10" id="KW-0732">Signal</keyword>
<protein>
    <recommendedName>
        <fullName evidence="11">Peptidase M43 pregnancy-associated plasma-A domain-containing protein</fullName>
    </recommendedName>
</protein>
<evidence type="ECO:0000313" key="12">
    <source>
        <dbReference type="EMBL" id="KAK7757592.1"/>
    </source>
</evidence>
<evidence type="ECO:0000256" key="7">
    <source>
        <dbReference type="ARBA" id="ARBA00022833"/>
    </source>
</evidence>
<dbReference type="InterPro" id="IPR008754">
    <property type="entry name" value="Peptidase_M43"/>
</dbReference>
<feature type="chain" id="PRO_5042870083" description="Peptidase M43 pregnancy-associated plasma-A domain-containing protein" evidence="10">
    <location>
        <begin position="22"/>
        <end position="279"/>
    </location>
</feature>
<accession>A0AAN9YWV3</accession>
<gene>
    <name evidence="12" type="ORF">SLS62_000607</name>
</gene>
<evidence type="ECO:0000256" key="6">
    <source>
        <dbReference type="ARBA" id="ARBA00022801"/>
    </source>
</evidence>
<dbReference type="Gene3D" id="3.40.390.10">
    <property type="entry name" value="Collagenase (Catalytic Domain)"/>
    <property type="match status" value="1"/>
</dbReference>
<evidence type="ECO:0000256" key="4">
    <source>
        <dbReference type="ARBA" id="ARBA00022723"/>
    </source>
</evidence>
<keyword evidence="13" id="KW-1185">Reference proteome</keyword>
<keyword evidence="8" id="KW-0482">Metalloprotease</keyword>
<keyword evidence="6" id="KW-0378">Hydrolase</keyword>
<name>A0AAN9YWV3_9PEZI</name>
<evidence type="ECO:0000313" key="13">
    <source>
        <dbReference type="Proteomes" id="UP001320420"/>
    </source>
</evidence>
<evidence type="ECO:0000256" key="1">
    <source>
        <dbReference type="ARBA" id="ARBA00003174"/>
    </source>
</evidence>
<feature type="domain" description="Peptidase M43 pregnancy-associated plasma-A" evidence="11">
    <location>
        <begin position="214"/>
        <end position="276"/>
    </location>
</feature>
<feature type="signal peptide" evidence="10">
    <location>
        <begin position="1"/>
        <end position="21"/>
    </location>
</feature>
<keyword evidence="7" id="KW-0862">Zinc</keyword>
<dbReference type="PANTHER" id="PTHR47466">
    <property type="match status" value="1"/>
</dbReference>
<evidence type="ECO:0000256" key="8">
    <source>
        <dbReference type="ARBA" id="ARBA00023049"/>
    </source>
</evidence>
<keyword evidence="9" id="KW-1015">Disulfide bond</keyword>
<dbReference type="GO" id="GO:0006508">
    <property type="term" value="P:proteolysis"/>
    <property type="evidence" value="ECO:0007669"/>
    <property type="project" value="UniProtKB-KW"/>
</dbReference>
<dbReference type="PROSITE" id="PS51257">
    <property type="entry name" value="PROKAR_LIPOPROTEIN"/>
    <property type="match status" value="1"/>
</dbReference>
<keyword evidence="4" id="KW-0479">Metal-binding</keyword>
<dbReference type="AlphaFoldDB" id="A0AAN9YWV3"/>
<dbReference type="Pfam" id="PF05572">
    <property type="entry name" value="Peptidase_M43"/>
    <property type="match status" value="1"/>
</dbReference>
<evidence type="ECO:0000256" key="5">
    <source>
        <dbReference type="ARBA" id="ARBA00022729"/>
    </source>
</evidence>
<evidence type="ECO:0000256" key="9">
    <source>
        <dbReference type="ARBA" id="ARBA00023157"/>
    </source>
</evidence>
<comment type="similarity">
    <text evidence="2">Belongs to the peptidase M43B family.</text>
</comment>
<dbReference type="GO" id="GO:0008237">
    <property type="term" value="F:metallopeptidase activity"/>
    <property type="evidence" value="ECO:0007669"/>
    <property type="project" value="UniProtKB-KW"/>
</dbReference>
<evidence type="ECO:0000256" key="10">
    <source>
        <dbReference type="SAM" id="SignalP"/>
    </source>
</evidence>
<evidence type="ECO:0000259" key="11">
    <source>
        <dbReference type="Pfam" id="PF05572"/>
    </source>
</evidence>
<comment type="caution">
    <text evidence="12">The sequence shown here is derived from an EMBL/GenBank/DDBJ whole genome shotgun (WGS) entry which is preliminary data.</text>
</comment>
<dbReference type="Proteomes" id="UP001320420">
    <property type="component" value="Unassembled WGS sequence"/>
</dbReference>
<dbReference type="SUPFAM" id="SSF55486">
    <property type="entry name" value="Metalloproteases ('zincins'), catalytic domain"/>
    <property type="match status" value="1"/>
</dbReference>
<dbReference type="EMBL" id="JAKJXP020000002">
    <property type="protein sequence ID" value="KAK7757592.1"/>
    <property type="molecule type" value="Genomic_DNA"/>
</dbReference>
<sequence>MHPRSWATTAAFVLSAQGSSAASSCGNEGVIPEPMPAVSNIVAQQAENVTVDVYFHIGSTEANKDRITEDLVAAQSGATSSNSTISLRFLKFQVLHDVYLPYGFEFRYVNTSWVVDDVIGTGFYQEGDTIEDYDAYVAHLNATRRGGYDALNLYFFTDLPPSLGGQCNFPRPVAGDNDYNVRIDGCIVNGDTMPGMFGRNGTTQPGPRQGKIAVHETGHWFNLLHTFNGAACNSINDQVADTPAQAGATIGCPASRDSCPDSEGLDPIHNFMDYSDDDW</sequence>
<dbReference type="InterPro" id="IPR024079">
    <property type="entry name" value="MetalloPept_cat_dom_sf"/>
</dbReference>
<dbReference type="PANTHER" id="PTHR47466:SF1">
    <property type="entry name" value="METALLOPROTEASE MEP1 (AFU_ORTHOLOGUE AFUA_1G07730)-RELATED"/>
    <property type="match status" value="1"/>
</dbReference>
<proteinExistence type="inferred from homology"/>
<organism evidence="12 13">
    <name type="scientific">Diatrype stigma</name>
    <dbReference type="NCBI Taxonomy" id="117547"/>
    <lineage>
        <taxon>Eukaryota</taxon>
        <taxon>Fungi</taxon>
        <taxon>Dikarya</taxon>
        <taxon>Ascomycota</taxon>
        <taxon>Pezizomycotina</taxon>
        <taxon>Sordariomycetes</taxon>
        <taxon>Xylariomycetidae</taxon>
        <taxon>Xylariales</taxon>
        <taxon>Diatrypaceae</taxon>
        <taxon>Diatrype</taxon>
    </lineage>
</organism>
<keyword evidence="3" id="KW-0645">Protease</keyword>
<evidence type="ECO:0000256" key="3">
    <source>
        <dbReference type="ARBA" id="ARBA00022670"/>
    </source>
</evidence>